<evidence type="ECO:0000256" key="1">
    <source>
        <dbReference type="SAM" id="Phobius"/>
    </source>
</evidence>
<dbReference type="Proteomes" id="UP000245680">
    <property type="component" value="Unassembled WGS sequence"/>
</dbReference>
<comment type="caution">
    <text evidence="3">The sequence shown here is derived from an EMBL/GenBank/DDBJ whole genome shotgun (WGS) entry which is preliminary data.</text>
</comment>
<keyword evidence="4" id="KW-1185">Reference proteome</keyword>
<sequence length="59" mass="5804">MKKVLTIAAITVIASASGALASTCPPICPTVPEIDAAAGVAALAAVGAGVALLRERFKR</sequence>
<feature type="signal peptide" evidence="2">
    <location>
        <begin position="1"/>
        <end position="21"/>
    </location>
</feature>
<reference evidence="3 4" key="1">
    <citation type="submission" date="2018-05" db="EMBL/GenBank/DDBJ databases">
        <title>Rhodobacteraceae gen. nov., sp. nov. isolated from sea water.</title>
        <authorList>
            <person name="Ren Y."/>
        </authorList>
    </citation>
    <scope>NUCLEOTIDE SEQUENCE [LARGE SCALE GENOMIC DNA]</scope>
    <source>
        <strain evidence="3 4">TG-679</strain>
    </source>
</reference>
<evidence type="ECO:0000313" key="3">
    <source>
        <dbReference type="EMBL" id="PWR02542.1"/>
    </source>
</evidence>
<feature type="chain" id="PRO_5015857907" evidence="2">
    <location>
        <begin position="22"/>
        <end position="59"/>
    </location>
</feature>
<dbReference type="InterPro" id="IPR026422">
    <property type="entry name" value="VPEID-CTERM"/>
</dbReference>
<protein>
    <submittedName>
        <fullName evidence="3">VPEID-CTERM sorting domain-containing protein</fullName>
    </submittedName>
</protein>
<keyword evidence="2" id="KW-0732">Signal</keyword>
<dbReference type="NCBIfam" id="TIGR04161">
    <property type="entry name" value="VPEID-CTERM"/>
    <property type="match status" value="1"/>
</dbReference>
<feature type="transmembrane region" description="Helical" evidence="1">
    <location>
        <begin position="37"/>
        <end position="53"/>
    </location>
</feature>
<evidence type="ECO:0000256" key="2">
    <source>
        <dbReference type="SAM" id="SignalP"/>
    </source>
</evidence>
<keyword evidence="1" id="KW-1133">Transmembrane helix</keyword>
<evidence type="ECO:0000313" key="4">
    <source>
        <dbReference type="Proteomes" id="UP000245680"/>
    </source>
</evidence>
<gene>
    <name evidence="3" type="ORF">DKT77_11490</name>
</gene>
<keyword evidence="1" id="KW-0472">Membrane</keyword>
<dbReference type="EMBL" id="QGKU01000034">
    <property type="protein sequence ID" value="PWR02542.1"/>
    <property type="molecule type" value="Genomic_DNA"/>
</dbReference>
<accession>A0A2V2LBH3</accession>
<keyword evidence="1" id="KW-0812">Transmembrane</keyword>
<dbReference type="AlphaFoldDB" id="A0A2V2LBH3"/>
<name>A0A2V2LBH3_9RHOB</name>
<organism evidence="3 4">
    <name type="scientific">Meridianimarinicoccus roseus</name>
    <dbReference type="NCBI Taxonomy" id="2072018"/>
    <lineage>
        <taxon>Bacteria</taxon>
        <taxon>Pseudomonadati</taxon>
        <taxon>Pseudomonadota</taxon>
        <taxon>Alphaproteobacteria</taxon>
        <taxon>Rhodobacterales</taxon>
        <taxon>Paracoccaceae</taxon>
        <taxon>Meridianimarinicoccus</taxon>
    </lineage>
</organism>
<dbReference type="RefSeq" id="WP_109811856.1">
    <property type="nucleotide sequence ID" value="NZ_QGKU01000034.1"/>
</dbReference>
<proteinExistence type="predicted"/>